<proteinExistence type="predicted"/>
<dbReference type="PANTHER" id="PTHR21016:SF25">
    <property type="entry name" value="TM2 DOMAIN-CONTAINING PROTEIN DDB_G0277895-RELATED"/>
    <property type="match status" value="1"/>
</dbReference>
<dbReference type="EMBL" id="CP004318">
    <property type="protein sequence ID" value="AHH07495.1"/>
    <property type="molecule type" value="Genomic_DNA"/>
</dbReference>
<accession>W5SKU1</accession>
<dbReference type="GO" id="GO:0016020">
    <property type="term" value="C:membrane"/>
    <property type="evidence" value="ECO:0007669"/>
    <property type="project" value="UniProtKB-SubCell"/>
</dbReference>
<keyword evidence="2 5" id="KW-0812">Transmembrane</keyword>
<sequence>MSKNVDEMYCVSCGAIIKKEATICVHCGVPNKLSSSCPTSLPPSSFDEKKLILLLLCLFLGCFGIHRFYSGKIGTGLLYMLTFGLFVVGIVIDLIRIINGTFDVGNK</sequence>
<evidence type="ECO:0000256" key="5">
    <source>
        <dbReference type="SAM" id="Phobius"/>
    </source>
</evidence>
<dbReference type="PANTHER" id="PTHR21016">
    <property type="entry name" value="BETA-AMYLOID BINDING PROTEIN-RELATED"/>
    <property type="match status" value="1"/>
</dbReference>
<reference evidence="7" key="1">
    <citation type="submission" date="2013-02" db="EMBL/GenBank/DDBJ databases">
        <title>Comparative genomics of Borrelia species.</title>
        <authorList>
            <person name="Schwan T.G."/>
            <person name="Raffel S.J."/>
            <person name="Porcella S.F."/>
        </authorList>
    </citation>
    <scope>NUCLEOTIDE SEQUENCE</scope>
    <source>
        <strain evidence="7">DOU</strain>
        <plasmid evidence="7">unnamed</plasmid>
    </source>
</reference>
<feature type="domain" description="TM2" evidence="6">
    <location>
        <begin position="48"/>
        <end position="95"/>
    </location>
</feature>
<geneLocation type="plasmid" evidence="7">
    <name>unnamed</name>
</geneLocation>
<organism evidence="7">
    <name type="scientific">Borrelia crocidurae DOU</name>
    <dbReference type="NCBI Taxonomy" id="1293575"/>
    <lineage>
        <taxon>Bacteria</taxon>
        <taxon>Pseudomonadati</taxon>
        <taxon>Spirochaetota</taxon>
        <taxon>Spirochaetia</taxon>
        <taxon>Spirochaetales</taxon>
        <taxon>Borreliaceae</taxon>
        <taxon>Borrelia</taxon>
    </lineage>
</organism>
<dbReference type="InterPro" id="IPR007829">
    <property type="entry name" value="TM2"/>
</dbReference>
<comment type="subcellular location">
    <subcellularLocation>
        <location evidence="1">Membrane</location>
        <topology evidence="1">Multi-pass membrane protein</topology>
    </subcellularLocation>
</comment>
<evidence type="ECO:0000259" key="6">
    <source>
        <dbReference type="Pfam" id="PF05154"/>
    </source>
</evidence>
<protein>
    <recommendedName>
        <fullName evidence="6">TM2 domain-containing protein</fullName>
    </recommendedName>
</protein>
<evidence type="ECO:0000256" key="3">
    <source>
        <dbReference type="ARBA" id="ARBA00022989"/>
    </source>
</evidence>
<evidence type="ECO:0000256" key="1">
    <source>
        <dbReference type="ARBA" id="ARBA00004141"/>
    </source>
</evidence>
<dbReference type="RefSeq" id="WP_025401416.1">
    <property type="nucleotide sequence ID" value="NZ_CP004318.1"/>
</dbReference>
<feature type="transmembrane region" description="Helical" evidence="5">
    <location>
        <begin position="76"/>
        <end position="98"/>
    </location>
</feature>
<dbReference type="InterPro" id="IPR050932">
    <property type="entry name" value="TM2D1-3-like"/>
</dbReference>
<keyword evidence="3 5" id="KW-1133">Transmembrane helix</keyword>
<dbReference type="AlphaFoldDB" id="W5SKU1"/>
<evidence type="ECO:0000256" key="4">
    <source>
        <dbReference type="ARBA" id="ARBA00023136"/>
    </source>
</evidence>
<gene>
    <name evidence="7" type="ORF">BCD_1429</name>
</gene>
<evidence type="ECO:0000256" key="2">
    <source>
        <dbReference type="ARBA" id="ARBA00022692"/>
    </source>
</evidence>
<feature type="transmembrane region" description="Helical" evidence="5">
    <location>
        <begin position="51"/>
        <end position="69"/>
    </location>
</feature>
<dbReference type="HOGENOM" id="CLU_081297_5_2_12"/>
<keyword evidence="7" id="KW-0614">Plasmid</keyword>
<evidence type="ECO:0000313" key="7">
    <source>
        <dbReference type="EMBL" id="AHH07495.1"/>
    </source>
</evidence>
<keyword evidence="4 5" id="KW-0472">Membrane</keyword>
<name>W5SKU1_9SPIR</name>
<dbReference type="Pfam" id="PF05154">
    <property type="entry name" value="TM2"/>
    <property type="match status" value="1"/>
</dbReference>